<gene>
    <name evidence="2" type="ORF">KBTEX_02782</name>
</gene>
<dbReference type="EMBL" id="MN079144">
    <property type="protein sequence ID" value="QEA06444.1"/>
    <property type="molecule type" value="Genomic_DNA"/>
</dbReference>
<accession>A0A5B8RG07</accession>
<dbReference type="AlphaFoldDB" id="A0A5B8RG07"/>
<evidence type="ECO:0000256" key="1">
    <source>
        <dbReference type="SAM" id="MobiDB-lite"/>
    </source>
</evidence>
<proteinExistence type="predicted"/>
<organism evidence="2">
    <name type="scientific">uncultured organism</name>
    <dbReference type="NCBI Taxonomy" id="155900"/>
    <lineage>
        <taxon>unclassified sequences</taxon>
        <taxon>environmental samples</taxon>
    </lineage>
</organism>
<evidence type="ECO:0008006" key="3">
    <source>
        <dbReference type="Google" id="ProtNLM"/>
    </source>
</evidence>
<feature type="region of interest" description="Disordered" evidence="1">
    <location>
        <begin position="219"/>
        <end position="248"/>
    </location>
</feature>
<feature type="compositionally biased region" description="Basic residues" evidence="1">
    <location>
        <begin position="106"/>
        <end position="115"/>
    </location>
</feature>
<sequence>MRWLRWHHGTVTDPKFRLIAAKSGTRVCEVVAVWATILENASDASDRGTLEGWRDDVTAVALDMETDRVAEILATMRSYGLLDDSGRVTSWKKRQPKREDDSAERMRRHRERKRRAGDDVTHGDAPVTRSDAPEESREEESNPPVVPPAGGKQRNRGSRLPDDWTLPDEWRRWAVENTPGIDVDREAAKFADYWHAKSGAGAAKKDWRATWRNWCRTAEERAGPGRGQSYGGDAPRQPQYRNLSEVDQ</sequence>
<reference evidence="2" key="1">
    <citation type="submission" date="2019-06" db="EMBL/GenBank/DDBJ databases">
        <authorList>
            <person name="Murdoch R.W."/>
            <person name="Fathepure B."/>
        </authorList>
    </citation>
    <scope>NUCLEOTIDE SEQUENCE</scope>
</reference>
<protein>
    <recommendedName>
        <fullName evidence="3">DnaT DNA-binding domain-containing protein</fullName>
    </recommendedName>
</protein>
<name>A0A5B8RG07_9ZZZZ</name>
<feature type="region of interest" description="Disordered" evidence="1">
    <location>
        <begin position="90"/>
        <end position="163"/>
    </location>
</feature>
<evidence type="ECO:0000313" key="2">
    <source>
        <dbReference type="EMBL" id="QEA06444.1"/>
    </source>
</evidence>